<comment type="caution">
    <text evidence="1">The sequence shown here is derived from an EMBL/GenBank/DDBJ whole genome shotgun (WGS) entry which is preliminary data.</text>
</comment>
<dbReference type="Proteomes" id="UP000187203">
    <property type="component" value="Unassembled WGS sequence"/>
</dbReference>
<organism evidence="1 2">
    <name type="scientific">Corchorus olitorius</name>
    <dbReference type="NCBI Taxonomy" id="93759"/>
    <lineage>
        <taxon>Eukaryota</taxon>
        <taxon>Viridiplantae</taxon>
        <taxon>Streptophyta</taxon>
        <taxon>Embryophyta</taxon>
        <taxon>Tracheophyta</taxon>
        <taxon>Spermatophyta</taxon>
        <taxon>Magnoliopsida</taxon>
        <taxon>eudicotyledons</taxon>
        <taxon>Gunneridae</taxon>
        <taxon>Pentapetalae</taxon>
        <taxon>rosids</taxon>
        <taxon>malvids</taxon>
        <taxon>Malvales</taxon>
        <taxon>Malvaceae</taxon>
        <taxon>Grewioideae</taxon>
        <taxon>Apeibeae</taxon>
        <taxon>Corchorus</taxon>
    </lineage>
</organism>
<evidence type="ECO:0000313" key="2">
    <source>
        <dbReference type="Proteomes" id="UP000187203"/>
    </source>
</evidence>
<protein>
    <submittedName>
        <fullName evidence="1">Uncharacterized protein</fullName>
    </submittedName>
</protein>
<sequence length="51" mass="5798">MASTGEVKATWFEPKTHPPTHTAHHARLAFAFCNCCCTMLRRFSHRVFGCC</sequence>
<dbReference type="AlphaFoldDB" id="A0A1R3JEM5"/>
<proteinExistence type="predicted"/>
<dbReference type="EMBL" id="AWUE01016275">
    <property type="protein sequence ID" value="OMO93271.1"/>
    <property type="molecule type" value="Genomic_DNA"/>
</dbReference>
<keyword evidence="2" id="KW-1185">Reference proteome</keyword>
<accession>A0A1R3JEM5</accession>
<name>A0A1R3JEM5_9ROSI</name>
<evidence type="ECO:0000313" key="1">
    <source>
        <dbReference type="EMBL" id="OMO93271.1"/>
    </source>
</evidence>
<reference evidence="2" key="1">
    <citation type="submission" date="2013-09" db="EMBL/GenBank/DDBJ databases">
        <title>Corchorus olitorius genome sequencing.</title>
        <authorList>
            <person name="Alam M."/>
            <person name="Haque M.S."/>
            <person name="Islam M.S."/>
            <person name="Emdad E.M."/>
            <person name="Islam M.M."/>
            <person name="Ahmed B."/>
            <person name="Halim A."/>
            <person name="Hossen Q.M.M."/>
            <person name="Hossain M.Z."/>
            <person name="Ahmed R."/>
            <person name="Khan M.M."/>
            <person name="Islam R."/>
            <person name="Rashid M.M."/>
            <person name="Khan S.A."/>
            <person name="Rahman M.S."/>
            <person name="Alam M."/>
            <person name="Yahiya A.S."/>
            <person name="Khan M.S."/>
            <person name="Azam M.S."/>
            <person name="Haque T."/>
            <person name="Lashkar M.Z.H."/>
            <person name="Akhand A.I."/>
            <person name="Morshed G."/>
            <person name="Roy S."/>
            <person name="Uddin K.S."/>
            <person name="Rabeya T."/>
            <person name="Hossain A.S."/>
            <person name="Chowdhury A."/>
            <person name="Snigdha A.R."/>
            <person name="Mortoza M.S."/>
            <person name="Matin S.A."/>
            <person name="Hoque S.M.E."/>
            <person name="Islam M.K."/>
            <person name="Roy D.K."/>
            <person name="Haider R."/>
            <person name="Moosa M.M."/>
            <person name="Elias S.M."/>
            <person name="Hasan A.M."/>
            <person name="Jahan S."/>
            <person name="Shafiuddin M."/>
            <person name="Mahmood N."/>
            <person name="Shommy N.S."/>
        </authorList>
    </citation>
    <scope>NUCLEOTIDE SEQUENCE [LARGE SCALE GENOMIC DNA]</scope>
    <source>
        <strain evidence="2">cv. O-4</strain>
    </source>
</reference>
<gene>
    <name evidence="1" type="ORF">COLO4_17012</name>
</gene>